<protein>
    <submittedName>
        <fullName evidence="2">Uncharacterized protein</fullName>
    </submittedName>
</protein>
<evidence type="ECO:0000313" key="3">
    <source>
        <dbReference type="Proteomes" id="UP001642260"/>
    </source>
</evidence>
<accession>A0ABC8JJC3</accession>
<comment type="caution">
    <text evidence="2">The sequence shown here is derived from an EMBL/GenBank/DDBJ whole genome shotgun (WGS) entry which is preliminary data.</text>
</comment>
<name>A0ABC8JJC3_ERUVS</name>
<organism evidence="2 3">
    <name type="scientific">Eruca vesicaria subsp. sativa</name>
    <name type="common">Garden rocket</name>
    <name type="synonym">Eruca sativa</name>
    <dbReference type="NCBI Taxonomy" id="29727"/>
    <lineage>
        <taxon>Eukaryota</taxon>
        <taxon>Viridiplantae</taxon>
        <taxon>Streptophyta</taxon>
        <taxon>Embryophyta</taxon>
        <taxon>Tracheophyta</taxon>
        <taxon>Spermatophyta</taxon>
        <taxon>Magnoliopsida</taxon>
        <taxon>eudicotyledons</taxon>
        <taxon>Gunneridae</taxon>
        <taxon>Pentapetalae</taxon>
        <taxon>rosids</taxon>
        <taxon>malvids</taxon>
        <taxon>Brassicales</taxon>
        <taxon>Brassicaceae</taxon>
        <taxon>Brassiceae</taxon>
        <taxon>Eruca</taxon>
    </lineage>
</organism>
<evidence type="ECO:0000256" key="1">
    <source>
        <dbReference type="SAM" id="MobiDB-lite"/>
    </source>
</evidence>
<evidence type="ECO:0000313" key="2">
    <source>
        <dbReference type="EMBL" id="CAH8328338.1"/>
    </source>
</evidence>
<reference evidence="2 3" key="1">
    <citation type="submission" date="2022-03" db="EMBL/GenBank/DDBJ databases">
        <authorList>
            <person name="Macdonald S."/>
            <person name="Ahmed S."/>
            <person name="Newling K."/>
        </authorList>
    </citation>
    <scope>NUCLEOTIDE SEQUENCE [LARGE SCALE GENOMIC DNA]</scope>
</reference>
<dbReference type="EMBL" id="CAKOAT010108488">
    <property type="protein sequence ID" value="CAH8328338.1"/>
    <property type="molecule type" value="Genomic_DNA"/>
</dbReference>
<dbReference type="Proteomes" id="UP001642260">
    <property type="component" value="Unassembled WGS sequence"/>
</dbReference>
<keyword evidence="3" id="KW-1185">Reference proteome</keyword>
<sequence>MEESSERLVRLEQHHEMPHGETTTVDDLVIQITTQDLALTLAEIYERMVVDVEELLIRDTFLSYNNNTPPRYSDFVGFPEEECQRPRPALCKARRSRDPPPRVSKRFSQVSQPVYLRHRFLPQSRKDSSSSRHQR</sequence>
<gene>
    <name evidence="2" type="ORF">ERUC_LOCUS11334</name>
</gene>
<feature type="region of interest" description="Disordered" evidence="1">
    <location>
        <begin position="86"/>
        <end position="110"/>
    </location>
</feature>
<proteinExistence type="predicted"/>
<dbReference type="AlphaFoldDB" id="A0ABC8JJC3"/>